<dbReference type="SUPFAM" id="SSF82171">
    <property type="entry name" value="DPP6 N-terminal domain-like"/>
    <property type="match status" value="1"/>
</dbReference>
<dbReference type="SUPFAM" id="SSF52540">
    <property type="entry name" value="P-loop containing nucleoside triphosphate hydrolases"/>
    <property type="match status" value="1"/>
</dbReference>
<dbReference type="PROSITE" id="PS00678">
    <property type="entry name" value="WD_REPEATS_1"/>
    <property type="match status" value="9"/>
</dbReference>
<feature type="repeat" description="WD" evidence="3">
    <location>
        <begin position="883"/>
        <end position="924"/>
    </location>
</feature>
<feature type="repeat" description="WD" evidence="3">
    <location>
        <begin position="758"/>
        <end position="799"/>
    </location>
</feature>
<dbReference type="SUPFAM" id="SSF50978">
    <property type="entry name" value="WD40 repeat-like"/>
    <property type="match status" value="1"/>
</dbReference>
<dbReference type="PRINTS" id="PR00320">
    <property type="entry name" value="GPROTEINBRPT"/>
</dbReference>
<sequence>MAVFTAEDADYFFGRDDLTRALVDRVSAQITAGGPLVVTGPSGSGKSSLLRAGLIATLRRTTDTEVTLLTPGPDPVGTLAARLAHLDGSRPADLRARLENDPDALRSLVAGTIGDGQAVIVVDQFEELFTACADERQRQIFIQALHALCRQCAVPSDEPTASAHVSCESVGVVLGLRADFFGHCAAYQELLPALEHAMVVGPMSSAQLRQAIEGPARRAGLTLEPGLVELILQDLGTNPDTDGDDRSDTAAGVLPLLSHALLVTWQHRHGRMLTMTGYRATGGIYRALARTADTTLEHLDLGGRAIARQMLTRLVGLGDGQDDTRRIVPLVELLPGPESAEYRKARQVLDRFVKARLLTVDAGTVQLAHEALIRAWPQLRLWIDTDRSSLLVYQQLSQDAAEWHRHDRDPAYLYQGTRLANAQQAVALWQTDPGRYPALSGTARDFLNASEATANRRTRRRRLTVGATAVSLVLALTGAGTAGKLAADAATERARSLSRLLAAQSESVAAVNIRLARQLATAAWDLAQTDEARVSLIRAFISPERAVLTHRTGLVSAIAFSPDGTQLVTAGDDRTVRLWQMPSGEHIATLNGHTAPVRRLAFNPDGTQLVTAGDDRTVRLWQVPSGEHIATLNGHTAPVRRLAFNPDGTQLVTVGDDGTIRLWQMPSGKRVATLRHRLGFVNDVDFSPKGSQLATADGDRTVRLREVPSGEPIAALTGHTEPVRKVAFSPKGTYLATVGDDHTVRLWDTATRKTHVSLTGHRDFVAAVAFSHDETQLATAEGDGTVHLWEVLSGELITTLTGHTGAVRAIAFSPDGTHLATAGHDGTIRLWDISLSKAVVFDAHGDYVHAIAFSHDATKLATAGDDGTARLWEVPSGRRITTLTGHTGPVHVVAFSPDGKVVATAGSDSTARLWDAHSGTHITTLNGHAGPIRKIAFSPKGPHLATAGDDGTTRLWEVPSGRRITTLTGHTGPVLAVAFSPDGKVVATAGSDSTTRLWDAHSGTHITTLNGHAGPIRKIAFSPKGPHLATAGDDGTTRLWEVPSGKLIATRIQHVRDIAFSPRGTHLATVGLDHTARLWEVPSGKLVAALTGHTKSVNNVAFNPKGTHLATVGDDGTARLWEVPSGKLIATLTGHTKYVNIVAFSPEGTHLATASSVATIRIWNVNLPPDPFRAVCGLVGDPMTRQDWARYVPEEPYRRVCP</sequence>
<evidence type="ECO:0000256" key="2">
    <source>
        <dbReference type="ARBA" id="ARBA00022737"/>
    </source>
</evidence>
<dbReference type="InterPro" id="IPR027417">
    <property type="entry name" value="P-loop_NTPase"/>
</dbReference>
<dbReference type="PROSITE" id="PS50294">
    <property type="entry name" value="WD_REPEATS_REGION"/>
    <property type="match status" value="14"/>
</dbReference>
<feature type="repeat" description="WD" evidence="3">
    <location>
        <begin position="1132"/>
        <end position="1166"/>
    </location>
</feature>
<dbReference type="InterPro" id="IPR049052">
    <property type="entry name" value="nSTAND1"/>
</dbReference>
<feature type="repeat" description="WD" evidence="3">
    <location>
        <begin position="967"/>
        <end position="1008"/>
    </location>
</feature>
<feature type="repeat" description="WD" evidence="3">
    <location>
        <begin position="716"/>
        <end position="757"/>
    </location>
</feature>
<dbReference type="EMBL" id="VFPQ01000001">
    <property type="protein sequence ID" value="TQM74288.1"/>
    <property type="molecule type" value="Genomic_DNA"/>
</dbReference>
<dbReference type="PANTHER" id="PTHR22847">
    <property type="entry name" value="WD40 REPEAT PROTEIN"/>
    <property type="match status" value="1"/>
</dbReference>
<dbReference type="Gene3D" id="2.130.10.10">
    <property type="entry name" value="YVTN repeat-like/Quinoprotein amine dehydrogenase"/>
    <property type="match status" value="6"/>
</dbReference>
<dbReference type="InterPro" id="IPR001680">
    <property type="entry name" value="WD40_rpt"/>
</dbReference>
<gene>
    <name evidence="5" type="ORF">FHX40_0956</name>
</gene>
<evidence type="ECO:0000313" key="5">
    <source>
        <dbReference type="EMBL" id="TQM74288.1"/>
    </source>
</evidence>
<keyword evidence="1 3" id="KW-0853">WD repeat</keyword>
<feature type="repeat" description="WD" evidence="3">
    <location>
        <begin position="674"/>
        <end position="715"/>
    </location>
</feature>
<dbReference type="Gene3D" id="3.40.50.300">
    <property type="entry name" value="P-loop containing nucleotide triphosphate hydrolases"/>
    <property type="match status" value="1"/>
</dbReference>
<feature type="repeat" description="WD" evidence="3">
    <location>
        <begin position="1090"/>
        <end position="1131"/>
    </location>
</feature>
<feature type="repeat" description="WD" evidence="3">
    <location>
        <begin position="590"/>
        <end position="631"/>
    </location>
</feature>
<dbReference type="SUPFAM" id="SSF50998">
    <property type="entry name" value="Quinoprotein alcohol dehydrogenase-like"/>
    <property type="match status" value="1"/>
</dbReference>
<feature type="repeat" description="WD" evidence="3">
    <location>
        <begin position="925"/>
        <end position="966"/>
    </location>
</feature>
<feature type="repeat" description="WD" evidence="3">
    <location>
        <begin position="841"/>
        <end position="882"/>
    </location>
</feature>
<evidence type="ECO:0000256" key="3">
    <source>
        <dbReference type="PROSITE-ProRule" id="PRU00221"/>
    </source>
</evidence>
<feature type="repeat" description="WD" evidence="3">
    <location>
        <begin position="1009"/>
        <end position="1050"/>
    </location>
</feature>
<dbReference type="Pfam" id="PF00400">
    <property type="entry name" value="WD40"/>
    <property type="match status" value="15"/>
</dbReference>
<dbReference type="InterPro" id="IPR020472">
    <property type="entry name" value="WD40_PAC1"/>
</dbReference>
<dbReference type="AlphaFoldDB" id="A0A543IUN4"/>
<dbReference type="InterPro" id="IPR019775">
    <property type="entry name" value="WD40_repeat_CS"/>
</dbReference>
<dbReference type="SMART" id="SM00320">
    <property type="entry name" value="WD40"/>
    <property type="match status" value="15"/>
</dbReference>
<accession>A0A543IUN4</accession>
<reference evidence="5 6" key="1">
    <citation type="submission" date="2019-06" db="EMBL/GenBank/DDBJ databases">
        <title>Sequencing the genomes of 1000 actinobacteria strains.</title>
        <authorList>
            <person name="Klenk H.-P."/>
        </authorList>
    </citation>
    <scope>NUCLEOTIDE SEQUENCE [LARGE SCALE GENOMIC DNA]</scope>
    <source>
        <strain evidence="5 6">DSM 43186</strain>
    </source>
</reference>
<dbReference type="Proteomes" id="UP000319213">
    <property type="component" value="Unassembled WGS sequence"/>
</dbReference>
<name>A0A543IUN4_9ACTN</name>
<feature type="repeat" description="WD" evidence="3">
    <location>
        <begin position="548"/>
        <end position="589"/>
    </location>
</feature>
<feature type="repeat" description="WD" evidence="3">
    <location>
        <begin position="800"/>
        <end position="841"/>
    </location>
</feature>
<feature type="domain" description="Novel STAND NTPase 1" evidence="4">
    <location>
        <begin position="2"/>
        <end position="410"/>
    </location>
</feature>
<protein>
    <submittedName>
        <fullName evidence="5">WD40 repeat protein</fullName>
    </submittedName>
</protein>
<keyword evidence="6" id="KW-1185">Reference proteome</keyword>
<dbReference type="PROSITE" id="PS50082">
    <property type="entry name" value="WD_REPEATS_2"/>
    <property type="match status" value="15"/>
</dbReference>
<evidence type="ECO:0000259" key="4">
    <source>
        <dbReference type="Pfam" id="PF20703"/>
    </source>
</evidence>
<comment type="caution">
    <text evidence="5">The sequence shown here is derived from an EMBL/GenBank/DDBJ whole genome shotgun (WGS) entry which is preliminary data.</text>
</comment>
<dbReference type="InterPro" id="IPR015943">
    <property type="entry name" value="WD40/YVTN_repeat-like_dom_sf"/>
</dbReference>
<proteinExistence type="predicted"/>
<dbReference type="InterPro" id="IPR011047">
    <property type="entry name" value="Quinoprotein_ADH-like_sf"/>
</dbReference>
<dbReference type="Pfam" id="PF20703">
    <property type="entry name" value="nSTAND1"/>
    <property type="match status" value="1"/>
</dbReference>
<dbReference type="RefSeq" id="WP_142258485.1">
    <property type="nucleotide sequence ID" value="NZ_VFPQ01000001.1"/>
</dbReference>
<feature type="repeat" description="WD" evidence="3">
    <location>
        <begin position="1048"/>
        <end position="1089"/>
    </location>
</feature>
<keyword evidence="2" id="KW-0677">Repeat</keyword>
<dbReference type="OrthoDB" id="414967at2"/>
<dbReference type="PANTHER" id="PTHR22847:SF637">
    <property type="entry name" value="WD REPEAT DOMAIN 5B"/>
    <property type="match status" value="1"/>
</dbReference>
<dbReference type="InterPro" id="IPR036322">
    <property type="entry name" value="WD40_repeat_dom_sf"/>
</dbReference>
<dbReference type="CDD" id="cd00200">
    <property type="entry name" value="WD40"/>
    <property type="match status" value="2"/>
</dbReference>
<organism evidence="5 6">
    <name type="scientific">Thermopolyspora flexuosa</name>
    <dbReference type="NCBI Taxonomy" id="103836"/>
    <lineage>
        <taxon>Bacteria</taxon>
        <taxon>Bacillati</taxon>
        <taxon>Actinomycetota</taxon>
        <taxon>Actinomycetes</taxon>
        <taxon>Streptosporangiales</taxon>
        <taxon>Streptosporangiaceae</taxon>
        <taxon>Thermopolyspora</taxon>
    </lineage>
</organism>
<evidence type="ECO:0000256" key="1">
    <source>
        <dbReference type="ARBA" id="ARBA00022574"/>
    </source>
</evidence>
<evidence type="ECO:0000313" key="6">
    <source>
        <dbReference type="Proteomes" id="UP000319213"/>
    </source>
</evidence>
<feature type="repeat" description="WD" evidence="3">
    <location>
        <begin position="632"/>
        <end position="673"/>
    </location>
</feature>